<dbReference type="EMBL" id="BEZZ01223260">
    <property type="protein sequence ID" value="GCC47889.1"/>
    <property type="molecule type" value="Genomic_DNA"/>
</dbReference>
<name>A0A401TZ29_CHIPU</name>
<keyword evidence="3" id="KW-1185">Reference proteome</keyword>
<evidence type="ECO:0000256" key="1">
    <source>
        <dbReference type="SAM" id="MobiDB-lite"/>
    </source>
</evidence>
<dbReference type="Proteomes" id="UP000287033">
    <property type="component" value="Unassembled WGS sequence"/>
</dbReference>
<evidence type="ECO:0000313" key="3">
    <source>
        <dbReference type="Proteomes" id="UP000287033"/>
    </source>
</evidence>
<proteinExistence type="predicted"/>
<dbReference type="AlphaFoldDB" id="A0A401TZ29"/>
<organism evidence="2 3">
    <name type="scientific">Chiloscyllium punctatum</name>
    <name type="common">Brownbanded bambooshark</name>
    <name type="synonym">Hemiscyllium punctatum</name>
    <dbReference type="NCBI Taxonomy" id="137246"/>
    <lineage>
        <taxon>Eukaryota</taxon>
        <taxon>Metazoa</taxon>
        <taxon>Chordata</taxon>
        <taxon>Craniata</taxon>
        <taxon>Vertebrata</taxon>
        <taxon>Chondrichthyes</taxon>
        <taxon>Elasmobranchii</taxon>
        <taxon>Galeomorphii</taxon>
        <taxon>Galeoidea</taxon>
        <taxon>Orectolobiformes</taxon>
        <taxon>Hemiscylliidae</taxon>
        <taxon>Chiloscyllium</taxon>
    </lineage>
</organism>
<feature type="region of interest" description="Disordered" evidence="1">
    <location>
        <begin position="90"/>
        <end position="132"/>
    </location>
</feature>
<gene>
    <name evidence="2" type="ORF">chiPu_0031950</name>
</gene>
<sequence length="132" mass="14231">MCIGSSSLCRWPVWAHARGRWLLFLRRGPAAEIRYRGEAGIDTAKSTEMVSRGHQGWLRGLGQGPLYTDGWPAEAGRAGWRRYPTDATVAEGAAGSPAECRRGEGGGVPPSHTLPHTVFPPVTHSPTQCSPQ</sequence>
<accession>A0A401TZ29</accession>
<protein>
    <submittedName>
        <fullName evidence="2">Uncharacterized protein</fullName>
    </submittedName>
</protein>
<reference evidence="2 3" key="1">
    <citation type="journal article" date="2018" name="Nat. Ecol. Evol.">
        <title>Shark genomes provide insights into elasmobranch evolution and the origin of vertebrates.</title>
        <authorList>
            <person name="Hara Y"/>
            <person name="Yamaguchi K"/>
            <person name="Onimaru K"/>
            <person name="Kadota M"/>
            <person name="Koyanagi M"/>
            <person name="Keeley SD"/>
            <person name="Tatsumi K"/>
            <person name="Tanaka K"/>
            <person name="Motone F"/>
            <person name="Kageyama Y"/>
            <person name="Nozu R"/>
            <person name="Adachi N"/>
            <person name="Nishimura O"/>
            <person name="Nakagawa R"/>
            <person name="Tanegashima C"/>
            <person name="Kiyatake I"/>
            <person name="Matsumoto R"/>
            <person name="Murakumo K"/>
            <person name="Nishida K"/>
            <person name="Terakita A"/>
            <person name="Kuratani S"/>
            <person name="Sato K"/>
            <person name="Hyodo S Kuraku.S."/>
        </authorList>
    </citation>
    <scope>NUCLEOTIDE SEQUENCE [LARGE SCALE GENOMIC DNA]</scope>
</reference>
<evidence type="ECO:0000313" key="2">
    <source>
        <dbReference type="EMBL" id="GCC47889.1"/>
    </source>
</evidence>
<comment type="caution">
    <text evidence="2">The sequence shown here is derived from an EMBL/GenBank/DDBJ whole genome shotgun (WGS) entry which is preliminary data.</text>
</comment>